<dbReference type="CDD" id="cd16491">
    <property type="entry name" value="RING-CH-C4HC3_LTN1"/>
    <property type="match status" value="1"/>
</dbReference>
<reference evidence="7 8" key="1">
    <citation type="submission" date="2023-05" db="EMBL/GenBank/DDBJ databases">
        <title>A 100% complete, gapless, phased diploid assembly of the Scenedesmus obliquus UTEX 3031 genome.</title>
        <authorList>
            <person name="Biondi T.C."/>
            <person name="Hanschen E.R."/>
            <person name="Kwon T."/>
            <person name="Eng W."/>
            <person name="Kruse C.P.S."/>
            <person name="Koehler S.I."/>
            <person name="Kunde Y."/>
            <person name="Gleasner C.D."/>
            <person name="You Mak K.T."/>
            <person name="Polle J."/>
            <person name="Hovde B.T."/>
            <person name="Starkenburg S.R."/>
        </authorList>
    </citation>
    <scope>NUCLEOTIDE SEQUENCE [LARGE SCALE GENOMIC DNA]</scope>
    <source>
        <strain evidence="7 8">DOE0152z</strain>
    </source>
</reference>
<keyword evidence="5" id="KW-0833">Ubl conjugation pathway</keyword>
<dbReference type="PANTHER" id="PTHR12389:SF0">
    <property type="entry name" value="E3 UBIQUITIN-PROTEIN LIGASE LISTERIN"/>
    <property type="match status" value="1"/>
</dbReference>
<evidence type="ECO:0000256" key="4">
    <source>
        <dbReference type="PROSITE-ProRule" id="PRU00175"/>
    </source>
</evidence>
<keyword evidence="5" id="KW-0479">Metal-binding</keyword>
<dbReference type="EC" id="2.3.2.27" evidence="5"/>
<evidence type="ECO:0000256" key="2">
    <source>
        <dbReference type="ARBA" id="ARBA00007997"/>
    </source>
</evidence>
<dbReference type="InterPro" id="IPR054478">
    <property type="entry name" value="LTN1_UBC"/>
</dbReference>
<comment type="pathway">
    <text evidence="5">Protein modification; protein ubiquitination.</text>
</comment>
<accession>A0ABY8UIL2</accession>
<evidence type="ECO:0000256" key="3">
    <source>
        <dbReference type="ARBA" id="ARBA00017157"/>
    </source>
</evidence>
<dbReference type="Pfam" id="PF23009">
    <property type="entry name" value="UBC_like"/>
    <property type="match status" value="1"/>
</dbReference>
<evidence type="ECO:0000256" key="1">
    <source>
        <dbReference type="ARBA" id="ARBA00004514"/>
    </source>
</evidence>
<feature type="domain" description="RING-type" evidence="6">
    <location>
        <begin position="125"/>
        <end position="172"/>
    </location>
</feature>
<evidence type="ECO:0000313" key="8">
    <source>
        <dbReference type="Proteomes" id="UP001244341"/>
    </source>
</evidence>
<comment type="subcellular location">
    <subcellularLocation>
        <location evidence="1">Cytoplasm</location>
        <location evidence="1">Cytosol</location>
    </subcellularLocation>
</comment>
<dbReference type="InterPro" id="IPR039804">
    <property type="entry name" value="RING-CH-C4HC3_LTN1"/>
</dbReference>
<comment type="function">
    <text evidence="5">E3 ubiquitin-protein ligase. Component of the ribosome quality control complex (RQC), a ribosome-associated complex that mediates ubiquitination and extraction of incompletely synthesized nascent chains for proteasomal degradation.</text>
</comment>
<evidence type="ECO:0000313" key="7">
    <source>
        <dbReference type="EMBL" id="WIA19458.1"/>
    </source>
</evidence>
<organism evidence="7 8">
    <name type="scientific">Tetradesmus obliquus</name>
    <name type="common">Green alga</name>
    <name type="synonym">Acutodesmus obliquus</name>
    <dbReference type="NCBI Taxonomy" id="3088"/>
    <lineage>
        <taxon>Eukaryota</taxon>
        <taxon>Viridiplantae</taxon>
        <taxon>Chlorophyta</taxon>
        <taxon>core chlorophytes</taxon>
        <taxon>Chlorophyceae</taxon>
        <taxon>CS clade</taxon>
        <taxon>Sphaeropleales</taxon>
        <taxon>Scenedesmaceae</taxon>
        <taxon>Tetradesmus</taxon>
    </lineage>
</organism>
<dbReference type="PROSITE" id="PS50089">
    <property type="entry name" value="ZF_RING_2"/>
    <property type="match status" value="1"/>
</dbReference>
<dbReference type="InterPro" id="IPR013083">
    <property type="entry name" value="Znf_RING/FYVE/PHD"/>
</dbReference>
<gene>
    <name evidence="7" type="ORF">OEZ85_004072</name>
</gene>
<evidence type="ECO:0000256" key="5">
    <source>
        <dbReference type="RuleBase" id="RU367090"/>
    </source>
</evidence>
<dbReference type="InterPro" id="IPR039795">
    <property type="entry name" value="LTN1/Rkr1"/>
</dbReference>
<name>A0ABY8UIL2_TETOB</name>
<keyword evidence="5" id="KW-0808">Transferase</keyword>
<dbReference type="Proteomes" id="UP001244341">
    <property type="component" value="Chromosome 10b"/>
</dbReference>
<comment type="similarity">
    <text evidence="2 5">Belongs to the LTN1 family.</text>
</comment>
<keyword evidence="8" id="KW-1185">Reference proteome</keyword>
<keyword evidence="5" id="KW-0862">Zinc</keyword>
<evidence type="ECO:0000259" key="6">
    <source>
        <dbReference type="PROSITE" id="PS50089"/>
    </source>
</evidence>
<dbReference type="PANTHER" id="PTHR12389">
    <property type="entry name" value="ZINC FINGER PROTEIN 294"/>
    <property type="match status" value="1"/>
</dbReference>
<sequence length="175" mass="19076">MRFESPALLAAEFAAIRRDAGGASGEVGGSCSFRVRASPAAREVTAVLEIEDGATLELQVKLPAAAPLRAAEVECRNKVGIKDGRLRKWLLSIAVFLRNQNQGLLQALALWKANLAQEFAGVEPCLVCMCVISTVNGQLPRLSCRHCHVSFHPACLYKWFRSSGKSNCVHCQNPW</sequence>
<comment type="catalytic activity">
    <reaction evidence="5">
        <text>S-ubiquitinyl-[E2 ubiquitin-conjugating enzyme]-L-cysteine + [acceptor protein]-L-lysine = [E2 ubiquitin-conjugating enzyme]-L-cysteine + N(6)-ubiquitinyl-[acceptor protein]-L-lysine.</text>
        <dbReference type="EC" id="2.3.2.27"/>
    </reaction>
</comment>
<keyword evidence="4 5" id="KW-0863">Zinc-finger</keyword>
<comment type="subunit">
    <text evidence="5">Component of the ribosome quality control complex (RQC).</text>
</comment>
<proteinExistence type="inferred from homology"/>
<dbReference type="EMBL" id="CP126217">
    <property type="protein sequence ID" value="WIA19458.1"/>
    <property type="molecule type" value="Genomic_DNA"/>
</dbReference>
<protein>
    <recommendedName>
        <fullName evidence="3 5">E3 ubiquitin-protein ligase listerin</fullName>
        <ecNumber evidence="5">2.3.2.27</ecNumber>
    </recommendedName>
    <alternativeName>
        <fullName evidence="5">RING-type E3 ubiquitin transferase listerin</fullName>
    </alternativeName>
</protein>
<dbReference type="Gene3D" id="3.30.40.10">
    <property type="entry name" value="Zinc/RING finger domain, C3HC4 (zinc finger)"/>
    <property type="match status" value="1"/>
</dbReference>
<dbReference type="SUPFAM" id="SSF57850">
    <property type="entry name" value="RING/U-box"/>
    <property type="match status" value="1"/>
</dbReference>
<dbReference type="InterPro" id="IPR001841">
    <property type="entry name" value="Znf_RING"/>
</dbReference>